<dbReference type="PROSITE" id="PS51688">
    <property type="entry name" value="ICA"/>
    <property type="match status" value="1"/>
</dbReference>
<protein>
    <submittedName>
        <fullName evidence="2">Tail fiber domain-containing protein</fullName>
    </submittedName>
</protein>
<evidence type="ECO:0000313" key="2">
    <source>
        <dbReference type="EMBL" id="NBN88625.1"/>
    </source>
</evidence>
<dbReference type="EMBL" id="RGET01000200">
    <property type="protein sequence ID" value="NBN88625.1"/>
    <property type="molecule type" value="Genomic_DNA"/>
</dbReference>
<dbReference type="Pfam" id="PF13884">
    <property type="entry name" value="Peptidase_S74"/>
    <property type="match status" value="1"/>
</dbReference>
<dbReference type="AlphaFoldDB" id="A0A964UZG2"/>
<accession>A0A964UZG2</accession>
<sequence>KYVNTDYATIYQSRSGQHQWFNAASGTAGNNISFTQAMTLDASGVLYVGATSGQASRLNLVKIANSAVENLLWLQNDGTGYKGTKISFGEYTSEKGYVTNQYIASGPSWTTDIGGVDLVRLFTASTERARITSGGDLLVGTTTVNSTSGITLRADGIIVAKGVYNTVVSLNTRDIYMDSDGYFGYISSTRASKTNISNLNNVDWLHQLNPVAFNYRKIDRETNERTDEPETEKQYGLIAEEVEPVNADICFYDVVDGNPELRGVNYSKLIAPLLKLAQQQQIRIEKLEAEMAALKGA</sequence>
<comment type="caution">
    <text evidence="2">The sequence shown here is derived from an EMBL/GenBank/DDBJ whole genome shotgun (WGS) entry which is preliminary data.</text>
</comment>
<dbReference type="Proteomes" id="UP000713222">
    <property type="component" value="Unassembled WGS sequence"/>
</dbReference>
<feature type="non-terminal residue" evidence="2">
    <location>
        <position position="1"/>
    </location>
</feature>
<dbReference type="InterPro" id="IPR030392">
    <property type="entry name" value="S74_ICA"/>
</dbReference>
<organism evidence="2 3">
    <name type="scientific">Candidatus Fonsibacter lacus</name>
    <dbReference type="NCBI Taxonomy" id="2576439"/>
    <lineage>
        <taxon>Bacteria</taxon>
        <taxon>Pseudomonadati</taxon>
        <taxon>Pseudomonadota</taxon>
        <taxon>Alphaproteobacteria</taxon>
        <taxon>Candidatus Pelagibacterales</taxon>
        <taxon>Candidatus Pelagibacterales incertae sedis</taxon>
        <taxon>Candidatus Fonsibacter</taxon>
    </lineage>
</organism>
<gene>
    <name evidence="2" type="ORF">EBV32_06020</name>
</gene>
<evidence type="ECO:0000259" key="1">
    <source>
        <dbReference type="PROSITE" id="PS51688"/>
    </source>
</evidence>
<evidence type="ECO:0000313" key="3">
    <source>
        <dbReference type="Proteomes" id="UP000713222"/>
    </source>
</evidence>
<reference evidence="2" key="1">
    <citation type="submission" date="2018-10" db="EMBL/GenBank/DDBJ databases">
        <title>Iterative Subtractive Binning of Freshwater Chronoseries Metagenomes Recovers Nearly Complete Genomes from over Four Hundred Novel Species.</title>
        <authorList>
            <person name="Rodriguez-R L.M."/>
            <person name="Tsementzi D."/>
            <person name="Luo C."/>
            <person name="Konstantinidis K.T."/>
        </authorList>
    </citation>
    <scope>NUCLEOTIDE SEQUENCE</scope>
    <source>
        <strain evidence="2">WB7_6_001</strain>
    </source>
</reference>
<proteinExistence type="predicted"/>
<feature type="domain" description="Peptidase S74" evidence="1">
    <location>
        <begin position="188"/>
        <end position="291"/>
    </location>
</feature>
<name>A0A964UZG2_9PROT</name>